<dbReference type="AlphaFoldDB" id="A0AAW2ETT7"/>
<comment type="caution">
    <text evidence="2">The sequence shown here is derived from an EMBL/GenBank/DDBJ whole genome shotgun (WGS) entry which is preliminary data.</text>
</comment>
<gene>
    <name evidence="2" type="ORF">PUN28_015350</name>
</gene>
<feature type="region of interest" description="Disordered" evidence="1">
    <location>
        <begin position="50"/>
        <end position="70"/>
    </location>
</feature>
<evidence type="ECO:0000313" key="2">
    <source>
        <dbReference type="EMBL" id="KAL0106743.1"/>
    </source>
</evidence>
<dbReference type="EMBL" id="JADYXP020000017">
    <property type="protein sequence ID" value="KAL0106743.1"/>
    <property type="molecule type" value="Genomic_DNA"/>
</dbReference>
<reference evidence="2 3" key="1">
    <citation type="submission" date="2023-03" db="EMBL/GenBank/DDBJ databases">
        <title>High recombination rates correlate with genetic variation in Cardiocondyla obscurior ants.</title>
        <authorList>
            <person name="Errbii M."/>
        </authorList>
    </citation>
    <scope>NUCLEOTIDE SEQUENCE [LARGE SCALE GENOMIC DNA]</scope>
    <source>
        <strain evidence="2">Alpha-2009</strain>
        <tissue evidence="2">Whole body</tissue>
    </source>
</reference>
<keyword evidence="3" id="KW-1185">Reference proteome</keyword>
<organism evidence="2 3">
    <name type="scientific">Cardiocondyla obscurior</name>
    <dbReference type="NCBI Taxonomy" id="286306"/>
    <lineage>
        <taxon>Eukaryota</taxon>
        <taxon>Metazoa</taxon>
        <taxon>Ecdysozoa</taxon>
        <taxon>Arthropoda</taxon>
        <taxon>Hexapoda</taxon>
        <taxon>Insecta</taxon>
        <taxon>Pterygota</taxon>
        <taxon>Neoptera</taxon>
        <taxon>Endopterygota</taxon>
        <taxon>Hymenoptera</taxon>
        <taxon>Apocrita</taxon>
        <taxon>Aculeata</taxon>
        <taxon>Formicoidea</taxon>
        <taxon>Formicidae</taxon>
        <taxon>Myrmicinae</taxon>
        <taxon>Cardiocondyla</taxon>
    </lineage>
</organism>
<sequence>MKILWIAFFTNSGNSRETVYIRDGEIKRFLFLQSDSIKIHVTITEELKKEKNNNKKKSDNNANMEQLTQDTSGLNAIPREQCKDNHRMHFIAHTCQGRMEIAYDRGSLLHNKMFNFSLLILRWQTNACSKYAPFRVVLFHLPTELLAPTSISRLNSVPFELPYQVRLLHPIRVVTTDRHRCRTINQTTDRDLLKHAQ</sequence>
<proteinExistence type="predicted"/>
<feature type="compositionally biased region" description="Basic and acidic residues" evidence="1">
    <location>
        <begin position="50"/>
        <end position="59"/>
    </location>
</feature>
<evidence type="ECO:0000313" key="3">
    <source>
        <dbReference type="Proteomes" id="UP001430953"/>
    </source>
</evidence>
<accession>A0AAW2ETT7</accession>
<evidence type="ECO:0000256" key="1">
    <source>
        <dbReference type="SAM" id="MobiDB-lite"/>
    </source>
</evidence>
<name>A0AAW2ETT7_9HYME</name>
<protein>
    <submittedName>
        <fullName evidence="2">Uncharacterized protein</fullName>
    </submittedName>
</protein>
<dbReference type="Proteomes" id="UP001430953">
    <property type="component" value="Unassembled WGS sequence"/>
</dbReference>